<name>A0ABU0IS86_9CAUL</name>
<accession>A0ABU0IS86</accession>
<evidence type="ECO:0000313" key="3">
    <source>
        <dbReference type="EMBL" id="MDQ0464023.1"/>
    </source>
</evidence>
<keyword evidence="1" id="KW-0732">Signal</keyword>
<protein>
    <submittedName>
        <fullName evidence="3">Outer membrane protein assembly factor BamB</fullName>
    </submittedName>
</protein>
<comment type="caution">
    <text evidence="3">The sequence shown here is derived from an EMBL/GenBank/DDBJ whole genome shotgun (WGS) entry which is preliminary data.</text>
</comment>
<organism evidence="3 4">
    <name type="scientific">Caulobacter ginsengisoli</name>
    <dbReference type="NCBI Taxonomy" id="400775"/>
    <lineage>
        <taxon>Bacteria</taxon>
        <taxon>Pseudomonadati</taxon>
        <taxon>Pseudomonadota</taxon>
        <taxon>Alphaproteobacteria</taxon>
        <taxon>Caulobacterales</taxon>
        <taxon>Caulobacteraceae</taxon>
        <taxon>Caulobacter</taxon>
    </lineage>
</organism>
<dbReference type="SUPFAM" id="SSF50998">
    <property type="entry name" value="Quinoprotein alcohol dehydrogenase-like"/>
    <property type="match status" value="2"/>
</dbReference>
<feature type="chain" id="PRO_5047493399" evidence="1">
    <location>
        <begin position="23"/>
        <end position="451"/>
    </location>
</feature>
<dbReference type="Gene3D" id="2.130.10.10">
    <property type="entry name" value="YVTN repeat-like/Quinoprotein amine dehydrogenase"/>
    <property type="match status" value="1"/>
</dbReference>
<proteinExistence type="predicted"/>
<dbReference type="InterPro" id="IPR011047">
    <property type="entry name" value="Quinoprotein_ADH-like_sf"/>
</dbReference>
<sequence length="451" mass="47310">MTSRRRLAAVLLIAAAAASLGACSTVSKVNLNPFKKPPPKNVAADGKRISIIAFDQKVEAAEGLKGVDFFLPPAAPQADWQLPGGNAEQSIEHVQAAPDFVIAWKKGFGKGSDRKAHVTAPPIMAGGRIYVMDGEATVAALDAQSGATVWRTELKPKNKRDKDGYGGGIAFADGKVFASSGFRLVAQLDAATGAVGWRKNTESPVHGAPTISRGKVMAISTDDQLLTFDAVSGAEGWNYQALTEPARILSASSPAVSGDTIVAAFASGEVVALRTANGNDLWNNALSRASRTNALSEIRDVAGRPVIYKGDVFAASHSGVFAATDLRTGQPRWSLPIASITSPWAAGDVVYVISQAGELICISRENGQVYWIKDLNAGIKKSKDRATFAGPILVSDRLIVVSSDGRALAINPKTGDIQKTLKLGSPVLIAPIAAGNMIYVVTDDAQVIAIR</sequence>
<gene>
    <name evidence="3" type="ORF">QO010_001794</name>
</gene>
<dbReference type="PANTHER" id="PTHR34512:SF30">
    <property type="entry name" value="OUTER MEMBRANE PROTEIN ASSEMBLY FACTOR BAMB"/>
    <property type="match status" value="1"/>
</dbReference>
<feature type="signal peptide" evidence="1">
    <location>
        <begin position="1"/>
        <end position="22"/>
    </location>
</feature>
<keyword evidence="4" id="KW-1185">Reference proteome</keyword>
<dbReference type="PROSITE" id="PS51257">
    <property type="entry name" value="PROKAR_LIPOPROTEIN"/>
    <property type="match status" value="1"/>
</dbReference>
<dbReference type="InterPro" id="IPR018391">
    <property type="entry name" value="PQQ_b-propeller_rpt"/>
</dbReference>
<dbReference type="Proteomes" id="UP001228905">
    <property type="component" value="Unassembled WGS sequence"/>
</dbReference>
<dbReference type="PANTHER" id="PTHR34512">
    <property type="entry name" value="CELL SURFACE PROTEIN"/>
    <property type="match status" value="1"/>
</dbReference>
<evidence type="ECO:0000256" key="1">
    <source>
        <dbReference type="SAM" id="SignalP"/>
    </source>
</evidence>
<dbReference type="InterPro" id="IPR002372">
    <property type="entry name" value="PQQ_rpt_dom"/>
</dbReference>
<dbReference type="Pfam" id="PF13360">
    <property type="entry name" value="PQQ_2"/>
    <property type="match status" value="2"/>
</dbReference>
<reference evidence="3 4" key="1">
    <citation type="submission" date="2023-07" db="EMBL/GenBank/DDBJ databases">
        <title>Genomic Encyclopedia of Type Strains, Phase IV (KMG-IV): sequencing the most valuable type-strain genomes for metagenomic binning, comparative biology and taxonomic classification.</title>
        <authorList>
            <person name="Goeker M."/>
        </authorList>
    </citation>
    <scope>NUCLEOTIDE SEQUENCE [LARGE SCALE GENOMIC DNA]</scope>
    <source>
        <strain evidence="3 4">DSM 18695</strain>
    </source>
</reference>
<evidence type="ECO:0000313" key="4">
    <source>
        <dbReference type="Proteomes" id="UP001228905"/>
    </source>
</evidence>
<dbReference type="RefSeq" id="WP_307348382.1">
    <property type="nucleotide sequence ID" value="NZ_JAUSVS010000002.1"/>
</dbReference>
<dbReference type="EMBL" id="JAUSVS010000002">
    <property type="protein sequence ID" value="MDQ0464023.1"/>
    <property type="molecule type" value="Genomic_DNA"/>
</dbReference>
<feature type="domain" description="Pyrrolo-quinoline quinone repeat" evidence="2">
    <location>
        <begin position="390"/>
        <end position="450"/>
    </location>
</feature>
<dbReference type="SMART" id="SM00564">
    <property type="entry name" value="PQQ"/>
    <property type="match status" value="7"/>
</dbReference>
<evidence type="ECO:0000259" key="2">
    <source>
        <dbReference type="Pfam" id="PF13360"/>
    </source>
</evidence>
<dbReference type="InterPro" id="IPR015943">
    <property type="entry name" value="WD40/YVTN_repeat-like_dom_sf"/>
</dbReference>
<feature type="domain" description="Pyrrolo-quinoline quinone repeat" evidence="2">
    <location>
        <begin position="135"/>
        <end position="372"/>
    </location>
</feature>